<dbReference type="PROSITE" id="PS50887">
    <property type="entry name" value="GGDEF"/>
    <property type="match status" value="1"/>
</dbReference>
<dbReference type="STRING" id="187330.AMS58_00240"/>
<dbReference type="SMART" id="SM00052">
    <property type="entry name" value="EAL"/>
    <property type="match status" value="1"/>
</dbReference>
<keyword evidence="6" id="KW-1185">Reference proteome</keyword>
<dbReference type="PATRIC" id="fig|187330.3.peg.2510"/>
<evidence type="ECO:0000256" key="1">
    <source>
        <dbReference type="PROSITE-ProRule" id="PRU00169"/>
    </source>
</evidence>
<proteinExistence type="predicted"/>
<dbReference type="InterPro" id="IPR043128">
    <property type="entry name" value="Rev_trsase/Diguanyl_cyclase"/>
</dbReference>
<dbReference type="Pfam" id="PF11849">
    <property type="entry name" value="DUF3369"/>
    <property type="match status" value="1"/>
</dbReference>
<dbReference type="PROSITE" id="PS50883">
    <property type="entry name" value="EAL"/>
    <property type="match status" value="1"/>
</dbReference>
<reference evidence="5 6" key="1">
    <citation type="submission" date="2015-08" db="EMBL/GenBank/DDBJ databases">
        <title>Draft Genome Sequence of Pseudoalteromonas porphyrae UCD-SED14.</title>
        <authorList>
            <person name="Coil D.A."/>
            <person name="Jospin G."/>
            <person name="Lee R.D."/>
            <person name="Eisen J.A."/>
        </authorList>
    </citation>
    <scope>NUCLEOTIDE SEQUENCE [LARGE SCALE GENOMIC DNA]</scope>
    <source>
        <strain evidence="5 6">UCD-SED14</strain>
    </source>
</reference>
<dbReference type="Gene3D" id="3.20.20.450">
    <property type="entry name" value="EAL domain"/>
    <property type="match status" value="1"/>
</dbReference>
<dbReference type="InterPro" id="IPR011006">
    <property type="entry name" value="CheY-like_superfamily"/>
</dbReference>
<feature type="domain" description="EAL" evidence="3">
    <location>
        <begin position="479"/>
        <end position="731"/>
    </location>
</feature>
<dbReference type="EMBL" id="LHPH01000030">
    <property type="protein sequence ID" value="KPH56914.1"/>
    <property type="molecule type" value="Genomic_DNA"/>
</dbReference>
<dbReference type="Proteomes" id="UP000037848">
    <property type="component" value="Unassembled WGS sequence"/>
</dbReference>
<feature type="modified residue" description="4-aspartylphosphate" evidence="1">
    <location>
        <position position="83"/>
    </location>
</feature>
<dbReference type="PANTHER" id="PTHR33121">
    <property type="entry name" value="CYCLIC DI-GMP PHOSPHODIESTERASE PDEF"/>
    <property type="match status" value="1"/>
</dbReference>
<dbReference type="SMART" id="SM00267">
    <property type="entry name" value="GGDEF"/>
    <property type="match status" value="1"/>
</dbReference>
<evidence type="ECO:0000259" key="2">
    <source>
        <dbReference type="PROSITE" id="PS50110"/>
    </source>
</evidence>
<dbReference type="NCBIfam" id="TIGR00254">
    <property type="entry name" value="GGDEF"/>
    <property type="match status" value="1"/>
</dbReference>
<dbReference type="AlphaFoldDB" id="A0A0N1MRW0"/>
<evidence type="ECO:0000313" key="6">
    <source>
        <dbReference type="Proteomes" id="UP000037848"/>
    </source>
</evidence>
<dbReference type="Gene3D" id="3.40.50.2300">
    <property type="match status" value="1"/>
</dbReference>
<dbReference type="OrthoDB" id="9813903at2"/>
<evidence type="ECO:0000259" key="4">
    <source>
        <dbReference type="PROSITE" id="PS50887"/>
    </source>
</evidence>
<dbReference type="Pfam" id="PF00990">
    <property type="entry name" value="GGDEF"/>
    <property type="match status" value="1"/>
</dbReference>
<accession>A0A0N1MRW0</accession>
<dbReference type="Gene3D" id="3.30.70.270">
    <property type="match status" value="1"/>
</dbReference>
<dbReference type="GO" id="GO:0071111">
    <property type="term" value="F:cyclic-guanylate-specific phosphodiesterase activity"/>
    <property type="evidence" value="ECO:0007669"/>
    <property type="project" value="InterPro"/>
</dbReference>
<comment type="caution">
    <text evidence="5">The sequence shown here is derived from an EMBL/GenBank/DDBJ whole genome shotgun (WGS) entry which is preliminary data.</text>
</comment>
<feature type="domain" description="GGDEF" evidence="4">
    <location>
        <begin position="343"/>
        <end position="470"/>
    </location>
</feature>
<dbReference type="SUPFAM" id="SSF52172">
    <property type="entry name" value="CheY-like"/>
    <property type="match status" value="1"/>
</dbReference>
<dbReference type="InterPro" id="IPR029787">
    <property type="entry name" value="Nucleotide_cyclase"/>
</dbReference>
<dbReference type="RefSeq" id="WP_054455876.1">
    <property type="nucleotide sequence ID" value="NZ_LHPH01000030.1"/>
</dbReference>
<dbReference type="InterPro" id="IPR000160">
    <property type="entry name" value="GGDEF_dom"/>
</dbReference>
<keyword evidence="1" id="KW-0597">Phosphoprotein</keyword>
<dbReference type="CDD" id="cd01948">
    <property type="entry name" value="EAL"/>
    <property type="match status" value="1"/>
</dbReference>
<feature type="domain" description="Response regulatory" evidence="2">
    <location>
        <begin position="28"/>
        <end position="152"/>
    </location>
</feature>
<sequence length="731" mass="81994">MTSEHSDFLFFNHQDEPLNEVVPTEFWDILIVDDDPEIHSVTKLALSGVEFWGKGLRFHHAYSAVEGIEVLSKAPNVSVLLLDVVMESDDAGLKMVKEVRETLKNHNVRIILRTGQPGYAPEEQVIREYDINDYKTKTELTRSKLVTSLITAIRSYEQVCQLEAQSKALNNILCASKAILGFTDIKAFTMAVIKQLSVILDCEATGVVCGTLDDSNRISVLGGSTQFSAFFSQGIEQLDNGRIILQVQNCFEYEEHQHTKHDTTLLLKSKSRQAAIYLEYVSQPSNAQLQFAEIFLTNVSVGLDNVRLFNNLRDAAFKDVLTGLSNRTYFTEQIEKYHRLTNNDHVFVLIDVAHFSDINNGLGQEVGNNLLVAIVERLKQEYPAAKLLSRIGADVFGFLIEQQGFDQTELYDNLNLPFAAAEHILPVTFKIGICEQKDFQAIGIETLKLAYIALNQAKKGKYNTAVCYTPDMEEQMAWRLGIIRQLRQDFEHNKLEVWYQPQFTLNDLALIGCEALLRWPSGQGNYISPAIFIPFAEDAGLIVGIGQWVLEQACMQQKRLEATGVEICIAVNVSVPQFKVKGFAQQVKNTLLKYDVKPKNIELEVTESVVMDEMNAVIETLQELKEFGIQVAIDDFGTGFSSLSYLQKLPIDRLKIDRTFIKDLPQKDSGAIAALVVALGAQLGLKTIAEGVETQGQADLLRELGCDEVQGFMYAKPMPEAQLIQYFESKS</sequence>
<dbReference type="SUPFAM" id="SSF55073">
    <property type="entry name" value="Nucleotide cyclase"/>
    <property type="match status" value="1"/>
</dbReference>
<dbReference type="PROSITE" id="PS50110">
    <property type="entry name" value="RESPONSE_REGULATORY"/>
    <property type="match status" value="1"/>
</dbReference>
<gene>
    <name evidence="5" type="ORF">ADS77_19290</name>
</gene>
<organism evidence="5 6">
    <name type="scientific">Pseudoalteromonas porphyrae</name>
    <dbReference type="NCBI Taxonomy" id="187330"/>
    <lineage>
        <taxon>Bacteria</taxon>
        <taxon>Pseudomonadati</taxon>
        <taxon>Pseudomonadota</taxon>
        <taxon>Gammaproteobacteria</taxon>
        <taxon>Alteromonadales</taxon>
        <taxon>Pseudoalteromonadaceae</taxon>
        <taxon>Pseudoalteromonas</taxon>
    </lineage>
</organism>
<protein>
    <submittedName>
        <fullName evidence="5">Diguanylate phosphodiesterase</fullName>
    </submittedName>
</protein>
<evidence type="ECO:0000259" key="3">
    <source>
        <dbReference type="PROSITE" id="PS50883"/>
    </source>
</evidence>
<dbReference type="CDD" id="cd00156">
    <property type="entry name" value="REC"/>
    <property type="match status" value="1"/>
</dbReference>
<dbReference type="InterPro" id="IPR050706">
    <property type="entry name" value="Cyclic-di-GMP_PDE-like"/>
</dbReference>
<dbReference type="InterPro" id="IPR035919">
    <property type="entry name" value="EAL_sf"/>
</dbReference>
<dbReference type="InterPro" id="IPR021800">
    <property type="entry name" value="DUF3369"/>
</dbReference>
<dbReference type="GO" id="GO:0000160">
    <property type="term" value="P:phosphorelay signal transduction system"/>
    <property type="evidence" value="ECO:0007669"/>
    <property type="project" value="InterPro"/>
</dbReference>
<dbReference type="CDD" id="cd01949">
    <property type="entry name" value="GGDEF"/>
    <property type="match status" value="1"/>
</dbReference>
<dbReference type="InterPro" id="IPR001633">
    <property type="entry name" value="EAL_dom"/>
</dbReference>
<name>A0A0N1MRW0_9GAMM</name>
<evidence type="ECO:0000313" key="5">
    <source>
        <dbReference type="EMBL" id="KPH56914.1"/>
    </source>
</evidence>
<dbReference type="PANTHER" id="PTHR33121:SF70">
    <property type="entry name" value="SIGNALING PROTEIN YKOW"/>
    <property type="match status" value="1"/>
</dbReference>
<dbReference type="Pfam" id="PF00563">
    <property type="entry name" value="EAL"/>
    <property type="match status" value="1"/>
</dbReference>
<dbReference type="SUPFAM" id="SSF141868">
    <property type="entry name" value="EAL domain-like"/>
    <property type="match status" value="1"/>
</dbReference>
<dbReference type="InterPro" id="IPR001789">
    <property type="entry name" value="Sig_transdc_resp-reg_receiver"/>
</dbReference>